<proteinExistence type="predicted"/>
<organism evidence="1 2">
    <name type="scientific">Pseudaquabacterium pictum</name>
    <dbReference type="NCBI Taxonomy" id="2315236"/>
    <lineage>
        <taxon>Bacteria</taxon>
        <taxon>Pseudomonadati</taxon>
        <taxon>Pseudomonadota</taxon>
        <taxon>Betaproteobacteria</taxon>
        <taxon>Burkholderiales</taxon>
        <taxon>Sphaerotilaceae</taxon>
        <taxon>Pseudaquabacterium</taxon>
    </lineage>
</organism>
<evidence type="ECO:0000313" key="2">
    <source>
        <dbReference type="Proteomes" id="UP000301751"/>
    </source>
</evidence>
<gene>
    <name evidence="1" type="ORF">AQPW35_05810</name>
</gene>
<dbReference type="AlphaFoldDB" id="A0A480ALA1"/>
<evidence type="ECO:0000313" key="1">
    <source>
        <dbReference type="EMBL" id="GCL61500.1"/>
    </source>
</evidence>
<accession>A0A480ALA1</accession>
<comment type="caution">
    <text evidence="1">The sequence shown here is derived from an EMBL/GenBank/DDBJ whole genome shotgun (WGS) entry which is preliminary data.</text>
</comment>
<reference evidence="2" key="1">
    <citation type="submission" date="2019-03" db="EMBL/GenBank/DDBJ databases">
        <title>Aquabacterium pictum sp.nov., the first bacteriochlorophyll a-containing freshwater bacterium in the genus Aquabacterium of the class Betaproteobacteria.</title>
        <authorList>
            <person name="Hirose S."/>
            <person name="Tank M."/>
            <person name="Hara E."/>
            <person name="Tamaki H."/>
            <person name="Takaichi S."/>
            <person name="Haruta S."/>
            <person name="Hanada S."/>
        </authorList>
    </citation>
    <scope>NUCLEOTIDE SEQUENCE [LARGE SCALE GENOMIC DNA]</scope>
    <source>
        <strain evidence="2">W35</strain>
    </source>
</reference>
<keyword evidence="2" id="KW-1185">Reference proteome</keyword>
<dbReference type="EMBL" id="BJCL01000001">
    <property type="protein sequence ID" value="GCL61500.1"/>
    <property type="molecule type" value="Genomic_DNA"/>
</dbReference>
<name>A0A480ALA1_9BURK</name>
<protein>
    <submittedName>
        <fullName evidence="1">Uncharacterized protein</fullName>
    </submittedName>
</protein>
<dbReference type="Proteomes" id="UP000301751">
    <property type="component" value="Unassembled WGS sequence"/>
</dbReference>
<dbReference type="RefSeq" id="WP_137731246.1">
    <property type="nucleotide sequence ID" value="NZ_BJCL01000001.1"/>
</dbReference>
<sequence>MSKKNAAQLQMAGLAMALVLCDMPGEDLLAGHLVQAAPDLIGTLKGQGIVDDHEAAVTYALSQQAKVQRPASELRAEAEAAAAQAAEDAAPPSA</sequence>